<dbReference type="InterPro" id="IPR000719">
    <property type="entry name" value="Prot_kinase_dom"/>
</dbReference>
<feature type="coiled-coil region" evidence="2">
    <location>
        <begin position="134"/>
        <end position="161"/>
    </location>
</feature>
<organism evidence="5 6">
    <name type="scientific">Halocaridina rubra</name>
    <name type="common">Hawaiian red shrimp</name>
    <dbReference type="NCBI Taxonomy" id="373956"/>
    <lineage>
        <taxon>Eukaryota</taxon>
        <taxon>Metazoa</taxon>
        <taxon>Ecdysozoa</taxon>
        <taxon>Arthropoda</taxon>
        <taxon>Crustacea</taxon>
        <taxon>Multicrustacea</taxon>
        <taxon>Malacostraca</taxon>
        <taxon>Eumalacostraca</taxon>
        <taxon>Eucarida</taxon>
        <taxon>Decapoda</taxon>
        <taxon>Pleocyemata</taxon>
        <taxon>Caridea</taxon>
        <taxon>Atyoidea</taxon>
        <taxon>Atyidae</taxon>
        <taxon>Halocaridina</taxon>
    </lineage>
</organism>
<keyword evidence="2" id="KW-0175">Coiled coil</keyword>
<dbReference type="SUPFAM" id="SSF56112">
    <property type="entry name" value="Protein kinase-like (PK-like)"/>
    <property type="match status" value="1"/>
</dbReference>
<dbReference type="PANTHER" id="PTHR44329">
    <property type="entry name" value="SERINE/THREONINE-PROTEIN KINASE TNNI3K-RELATED"/>
    <property type="match status" value="1"/>
</dbReference>
<dbReference type="InterPro" id="IPR001245">
    <property type="entry name" value="Ser-Thr/Tyr_kinase_cat_dom"/>
</dbReference>
<dbReference type="InterPro" id="IPR011009">
    <property type="entry name" value="Kinase-like_dom_sf"/>
</dbReference>
<feature type="region of interest" description="Disordered" evidence="3">
    <location>
        <begin position="62"/>
        <end position="120"/>
    </location>
</feature>
<accession>A0AAN8XB78</accession>
<feature type="compositionally biased region" description="Basic and acidic residues" evidence="3">
    <location>
        <begin position="62"/>
        <end position="73"/>
    </location>
</feature>
<evidence type="ECO:0000313" key="6">
    <source>
        <dbReference type="Proteomes" id="UP001381693"/>
    </source>
</evidence>
<proteinExistence type="predicted"/>
<evidence type="ECO:0000313" key="5">
    <source>
        <dbReference type="EMBL" id="KAK7081240.1"/>
    </source>
</evidence>
<gene>
    <name evidence="5" type="ORF">SK128_014401</name>
</gene>
<feature type="domain" description="Protein kinase" evidence="4">
    <location>
        <begin position="176"/>
        <end position="265"/>
    </location>
</feature>
<evidence type="ECO:0000256" key="3">
    <source>
        <dbReference type="SAM" id="MobiDB-lite"/>
    </source>
</evidence>
<evidence type="ECO:0000259" key="4">
    <source>
        <dbReference type="PROSITE" id="PS50011"/>
    </source>
</evidence>
<keyword evidence="6" id="KW-1185">Reference proteome</keyword>
<dbReference type="PROSITE" id="PS00107">
    <property type="entry name" value="PROTEIN_KINASE_ATP"/>
    <property type="match status" value="1"/>
</dbReference>
<name>A0AAN8XB78_HALRR</name>
<dbReference type="GO" id="GO:0005524">
    <property type="term" value="F:ATP binding"/>
    <property type="evidence" value="ECO:0007669"/>
    <property type="project" value="UniProtKB-UniRule"/>
</dbReference>
<dbReference type="EMBL" id="JAXCGZ010005665">
    <property type="protein sequence ID" value="KAK7081240.1"/>
    <property type="molecule type" value="Genomic_DNA"/>
</dbReference>
<dbReference type="Proteomes" id="UP001381693">
    <property type="component" value="Unassembled WGS sequence"/>
</dbReference>
<evidence type="ECO:0000256" key="2">
    <source>
        <dbReference type="SAM" id="Coils"/>
    </source>
</evidence>
<reference evidence="5 6" key="1">
    <citation type="submission" date="2023-11" db="EMBL/GenBank/DDBJ databases">
        <title>Halocaridina rubra genome assembly.</title>
        <authorList>
            <person name="Smith C."/>
        </authorList>
    </citation>
    <scope>NUCLEOTIDE SEQUENCE [LARGE SCALE GENOMIC DNA]</scope>
    <source>
        <strain evidence="5">EP-1</strain>
        <tissue evidence="5">Whole</tissue>
    </source>
</reference>
<dbReference type="AlphaFoldDB" id="A0AAN8XB78"/>
<dbReference type="InterPro" id="IPR017441">
    <property type="entry name" value="Protein_kinase_ATP_BS"/>
</dbReference>
<evidence type="ECO:0000256" key="1">
    <source>
        <dbReference type="PROSITE-ProRule" id="PRU10141"/>
    </source>
</evidence>
<feature type="compositionally biased region" description="Gly residues" evidence="3">
    <location>
        <begin position="80"/>
        <end position="115"/>
    </location>
</feature>
<dbReference type="Pfam" id="PF07714">
    <property type="entry name" value="PK_Tyr_Ser-Thr"/>
    <property type="match status" value="1"/>
</dbReference>
<keyword evidence="1" id="KW-0547">Nucleotide-binding</keyword>
<feature type="binding site" evidence="1">
    <location>
        <position position="203"/>
    </location>
    <ligand>
        <name>ATP</name>
        <dbReference type="ChEBI" id="CHEBI:30616"/>
    </ligand>
</feature>
<dbReference type="InterPro" id="IPR051681">
    <property type="entry name" value="Ser/Thr_Kinases-Pseudokinases"/>
</dbReference>
<dbReference type="Gene3D" id="3.30.200.20">
    <property type="entry name" value="Phosphorylase Kinase, domain 1"/>
    <property type="match status" value="1"/>
</dbReference>
<comment type="caution">
    <text evidence="5">The sequence shown here is derived from an EMBL/GenBank/DDBJ whole genome shotgun (WGS) entry which is preliminary data.</text>
</comment>
<protein>
    <recommendedName>
        <fullName evidence="4">Protein kinase domain-containing protein</fullName>
    </recommendedName>
</protein>
<keyword evidence="1" id="KW-0067">ATP-binding</keyword>
<dbReference type="PROSITE" id="PS50011">
    <property type="entry name" value="PROTEIN_KINASE_DOM"/>
    <property type="match status" value="1"/>
</dbReference>
<sequence length="265" mass="28561">MKDSFRITFRQRQQSAAVSVSTQYSLTKDHIAGHDPTVGRLPSIVDSQNDLQVQDHVIETTHYRKSASPDRKNAPPSDLQGGGRIPGSGGPGPGGGPGGGGGDTERGGGGGSGGGGHKEEAGKVSMTLSKRDLLNQMVCQTKQHRQQIRSLENELERLRAGDVLNKCEVSVSEVEWRPADVVGEGSFSTVYKGTYCGTEVAVKELKFKLSQDDKNYFRSEAALLQQLHHPRIVLLMGVCTGSARPFMLLEYLAGGTLYNLIHNTT</sequence>
<dbReference type="GO" id="GO:0004674">
    <property type="term" value="F:protein serine/threonine kinase activity"/>
    <property type="evidence" value="ECO:0007669"/>
    <property type="project" value="TreeGrafter"/>
</dbReference>